<dbReference type="EMBL" id="JAAFYZ010000047">
    <property type="protein sequence ID" value="MBS2548375.1"/>
    <property type="molecule type" value="Genomic_DNA"/>
</dbReference>
<dbReference type="Proteomes" id="UP000730482">
    <property type="component" value="Unassembled WGS sequence"/>
</dbReference>
<name>A0ABS5KQQ4_9ACTN</name>
<organism evidence="1 2">
    <name type="scientific">Catenulispora pinistramenti</name>
    <dbReference type="NCBI Taxonomy" id="2705254"/>
    <lineage>
        <taxon>Bacteria</taxon>
        <taxon>Bacillati</taxon>
        <taxon>Actinomycetota</taxon>
        <taxon>Actinomycetes</taxon>
        <taxon>Catenulisporales</taxon>
        <taxon>Catenulisporaceae</taxon>
        <taxon>Catenulispora</taxon>
    </lineage>
</organism>
<accession>A0ABS5KQQ4</accession>
<gene>
    <name evidence="1" type="ORF">KGQ19_16030</name>
</gene>
<evidence type="ECO:0000313" key="2">
    <source>
        <dbReference type="Proteomes" id="UP000730482"/>
    </source>
</evidence>
<comment type="caution">
    <text evidence="1">The sequence shown here is derived from an EMBL/GenBank/DDBJ whole genome shotgun (WGS) entry which is preliminary data.</text>
</comment>
<evidence type="ECO:0000313" key="1">
    <source>
        <dbReference type="EMBL" id="MBS2548375.1"/>
    </source>
</evidence>
<protein>
    <submittedName>
        <fullName evidence="1">Uncharacterized protein</fullName>
    </submittedName>
</protein>
<sequence>MAAVFIAASLLWCCGVVIVVAPQLGPAARQLAAEARAPPACFIACSGVEPDADN</sequence>
<dbReference type="RefSeq" id="WP_212009962.1">
    <property type="nucleotide sequence ID" value="NZ_JAAFYZ010000047.1"/>
</dbReference>
<reference evidence="1 2" key="1">
    <citation type="submission" date="2020-02" db="EMBL/GenBank/DDBJ databases">
        <title>Acidophilic actinobacteria isolated from forest soil.</title>
        <authorList>
            <person name="Golinska P."/>
        </authorList>
    </citation>
    <scope>NUCLEOTIDE SEQUENCE [LARGE SCALE GENOMIC DNA]</scope>
    <source>
        <strain evidence="1 2">NL8</strain>
    </source>
</reference>
<proteinExistence type="predicted"/>
<keyword evidence="2" id="KW-1185">Reference proteome</keyword>